<dbReference type="Proteomes" id="UP001500301">
    <property type="component" value="Unassembled WGS sequence"/>
</dbReference>
<feature type="chain" id="PRO_5047481181" description="DUF732 domain-containing protein" evidence="1">
    <location>
        <begin position="27"/>
        <end position="165"/>
    </location>
</feature>
<feature type="signal peptide" evidence="1">
    <location>
        <begin position="1"/>
        <end position="26"/>
    </location>
</feature>
<reference evidence="3" key="1">
    <citation type="journal article" date="2019" name="Int. J. Syst. Evol. Microbiol.">
        <title>The Global Catalogue of Microorganisms (GCM) 10K type strain sequencing project: providing services to taxonomists for standard genome sequencing and annotation.</title>
        <authorList>
            <consortium name="The Broad Institute Genomics Platform"/>
            <consortium name="The Broad Institute Genome Sequencing Center for Infectious Disease"/>
            <person name="Wu L."/>
            <person name="Ma J."/>
        </authorList>
    </citation>
    <scope>NUCLEOTIDE SEQUENCE [LARGE SCALE GENOMIC DNA]</scope>
    <source>
        <strain evidence="3">JCM 17460</strain>
    </source>
</reference>
<comment type="caution">
    <text evidence="2">The sequence shown here is derived from an EMBL/GenBank/DDBJ whole genome shotgun (WGS) entry which is preliminary data.</text>
</comment>
<evidence type="ECO:0000256" key="1">
    <source>
        <dbReference type="SAM" id="SignalP"/>
    </source>
</evidence>
<protein>
    <recommendedName>
        <fullName evidence="4">DUF732 domain-containing protein</fullName>
    </recommendedName>
</protein>
<name>A0ABP6W9H9_9ACTN</name>
<dbReference type="RefSeq" id="WP_218236970.1">
    <property type="nucleotide sequence ID" value="NZ_BAABBB010000020.1"/>
</dbReference>
<evidence type="ECO:0008006" key="4">
    <source>
        <dbReference type="Google" id="ProtNLM"/>
    </source>
</evidence>
<accession>A0ABP6W9H9</accession>
<keyword evidence="1" id="KW-0732">Signal</keyword>
<sequence>MKRSVRIVATSVAAGAAGLTLATALAGSSSGDNSTHLNPAGARGSCSELLGAGWRGPKSIEGFNLNWDPSTGAAEVEFTDGTYVAIEDMRSAKCASLPGIGNALRRATMDHENRRADECASSVNQIIEGVAPQHGDIVGDLDALRAHVASYCPPGFLTQLEAAGK</sequence>
<keyword evidence="3" id="KW-1185">Reference proteome</keyword>
<evidence type="ECO:0000313" key="3">
    <source>
        <dbReference type="Proteomes" id="UP001500301"/>
    </source>
</evidence>
<organism evidence="2 3">
    <name type="scientific">Nocardioides daeguensis</name>
    <dbReference type="NCBI Taxonomy" id="908359"/>
    <lineage>
        <taxon>Bacteria</taxon>
        <taxon>Bacillati</taxon>
        <taxon>Actinomycetota</taxon>
        <taxon>Actinomycetes</taxon>
        <taxon>Propionibacteriales</taxon>
        <taxon>Nocardioidaceae</taxon>
        <taxon>Nocardioides</taxon>
    </lineage>
</organism>
<gene>
    <name evidence="2" type="ORF">GCM10022263_37240</name>
</gene>
<proteinExistence type="predicted"/>
<dbReference type="EMBL" id="BAABBB010000020">
    <property type="protein sequence ID" value="GAA3546666.1"/>
    <property type="molecule type" value="Genomic_DNA"/>
</dbReference>
<evidence type="ECO:0000313" key="2">
    <source>
        <dbReference type="EMBL" id="GAA3546666.1"/>
    </source>
</evidence>